<feature type="binding site" description="axial binding residue" evidence="9">
    <location>
        <position position="190"/>
    </location>
    <ligand>
        <name>heme c</name>
        <dbReference type="ChEBI" id="CHEBI:61717"/>
        <label>2</label>
    </ligand>
    <ligandPart>
        <name>Fe</name>
        <dbReference type="ChEBI" id="CHEBI:18248"/>
    </ligandPart>
</feature>
<name>A0A1M2UWT1_MARNT</name>
<evidence type="ECO:0000313" key="13">
    <source>
        <dbReference type="Proteomes" id="UP000183986"/>
    </source>
</evidence>
<organism evidence="12 13">
    <name type="scientific">Marinobacter nauticus</name>
    <name type="common">Marinobacter hydrocarbonoclasticus</name>
    <name type="synonym">Marinobacter aquaeolei</name>
    <dbReference type="NCBI Taxonomy" id="2743"/>
    <lineage>
        <taxon>Bacteria</taxon>
        <taxon>Pseudomonadati</taxon>
        <taxon>Pseudomonadota</taxon>
        <taxon>Gammaproteobacteria</taxon>
        <taxon>Pseudomonadales</taxon>
        <taxon>Marinobacteraceae</taxon>
        <taxon>Marinobacter</taxon>
    </lineage>
</organism>
<feature type="binding site" description="covalent" evidence="8">
    <location>
        <position position="146"/>
    </location>
    <ligand>
        <name>heme c</name>
        <dbReference type="ChEBI" id="CHEBI:61717"/>
        <label>2</label>
    </ligand>
</feature>
<keyword evidence="3 8" id="KW-0349">Heme</keyword>
<comment type="caution">
    <text evidence="12">The sequence shown here is derived from an EMBL/GenBank/DDBJ whole genome shotgun (WGS) entry which is preliminary data.</text>
</comment>
<gene>
    <name evidence="12" type="ORF">BEE62_06655</name>
</gene>
<evidence type="ECO:0000259" key="11">
    <source>
        <dbReference type="PROSITE" id="PS51007"/>
    </source>
</evidence>
<evidence type="ECO:0000256" key="10">
    <source>
        <dbReference type="SAM" id="SignalP"/>
    </source>
</evidence>
<comment type="subcellular location">
    <subcellularLocation>
        <location evidence="1">Periplasm</location>
    </subcellularLocation>
</comment>
<dbReference type="InterPro" id="IPR036909">
    <property type="entry name" value="Cyt_c-like_dom_sf"/>
</dbReference>
<evidence type="ECO:0000256" key="4">
    <source>
        <dbReference type="ARBA" id="ARBA00022723"/>
    </source>
</evidence>
<keyword evidence="2" id="KW-0813">Transport</keyword>
<dbReference type="GO" id="GO:0009055">
    <property type="term" value="F:electron transfer activity"/>
    <property type="evidence" value="ECO:0007669"/>
    <property type="project" value="InterPro"/>
</dbReference>
<feature type="domain" description="Cytochrome c" evidence="11">
    <location>
        <begin position="133"/>
        <end position="212"/>
    </location>
</feature>
<dbReference type="Proteomes" id="UP000183986">
    <property type="component" value="Unassembled WGS sequence"/>
</dbReference>
<feature type="binding site" description="axial binding residue" evidence="9">
    <location>
        <position position="61"/>
    </location>
    <ligand>
        <name>heme c</name>
        <dbReference type="ChEBI" id="CHEBI:61717"/>
        <label>1</label>
    </ligand>
    <ligandPart>
        <name>Fe</name>
        <dbReference type="ChEBI" id="CHEBI:18248"/>
    </ligandPart>
</feature>
<feature type="binding site" description="covalent" evidence="8">
    <location>
        <position position="149"/>
    </location>
    <ligand>
        <name>heme c</name>
        <dbReference type="ChEBI" id="CHEBI:61717"/>
        <label>2</label>
    </ligand>
</feature>
<accession>A0A1M2UWT1</accession>
<dbReference type="PROSITE" id="PS51007">
    <property type="entry name" value="CYTC"/>
    <property type="match status" value="2"/>
</dbReference>
<dbReference type="EMBL" id="MPKY01000001">
    <property type="protein sequence ID" value="OJS99794.1"/>
    <property type="molecule type" value="Genomic_DNA"/>
</dbReference>
<evidence type="ECO:0000256" key="6">
    <source>
        <dbReference type="ARBA" id="ARBA00022982"/>
    </source>
</evidence>
<dbReference type="GO" id="GO:0020037">
    <property type="term" value="F:heme binding"/>
    <property type="evidence" value="ECO:0007669"/>
    <property type="project" value="InterPro"/>
</dbReference>
<dbReference type="InterPro" id="IPR024167">
    <property type="entry name" value="Cytochrome_c4-like"/>
</dbReference>
<keyword evidence="6" id="KW-0249">Electron transport</keyword>
<dbReference type="SUPFAM" id="SSF46626">
    <property type="entry name" value="Cytochrome c"/>
    <property type="match status" value="2"/>
</dbReference>
<feature type="binding site" description="covalent" evidence="8">
    <location>
        <position position="60"/>
    </location>
    <ligand>
        <name>heme c</name>
        <dbReference type="ChEBI" id="CHEBI:61717"/>
        <label>1</label>
    </ligand>
</feature>
<reference evidence="12" key="1">
    <citation type="submission" date="2016-11" db="EMBL/GenBank/DDBJ databases">
        <title>Draft Genome Sequence of Marinobacter hydrocarbonoclasticus strain STW2, a polyaromatic aromatic hydrocarbon degrading and denitrifying bacterium from rhizosphere of Seagrass Enhalus acodoides.</title>
        <authorList>
            <person name="Ling J."/>
            <person name="Dong J."/>
        </authorList>
    </citation>
    <scope>NUCLEOTIDE SEQUENCE [LARGE SCALE GENOMIC DNA]</scope>
    <source>
        <strain evidence="12">STW2</strain>
    </source>
</reference>
<proteinExistence type="predicted"/>
<keyword evidence="7 9" id="KW-0408">Iron</keyword>
<evidence type="ECO:0000256" key="8">
    <source>
        <dbReference type="PIRSR" id="PIRSR000005-1"/>
    </source>
</evidence>
<evidence type="ECO:0000313" key="12">
    <source>
        <dbReference type="EMBL" id="OJS99794.1"/>
    </source>
</evidence>
<protein>
    <submittedName>
        <fullName evidence="12">Cytochrome biogenesis protein ResB</fullName>
    </submittedName>
</protein>
<dbReference type="Gene3D" id="1.10.760.10">
    <property type="entry name" value="Cytochrome c-like domain"/>
    <property type="match status" value="2"/>
</dbReference>
<feature type="binding site" description="axial binding residue" evidence="9">
    <location>
        <position position="150"/>
    </location>
    <ligand>
        <name>heme c</name>
        <dbReference type="ChEBI" id="CHEBI:61717"/>
        <label>2</label>
    </ligand>
    <ligandPart>
        <name>Fe</name>
        <dbReference type="ChEBI" id="CHEBI:18248"/>
    </ligandPart>
</feature>
<keyword evidence="4 9" id="KW-0479">Metal-binding</keyword>
<keyword evidence="13" id="KW-1185">Reference proteome</keyword>
<feature type="binding site" description="covalent" evidence="8">
    <location>
        <position position="57"/>
    </location>
    <ligand>
        <name>heme c</name>
        <dbReference type="ChEBI" id="CHEBI:61717"/>
        <label>1</label>
    </ligand>
</feature>
<feature type="chain" id="PRO_5012860724" evidence="10">
    <location>
        <begin position="24"/>
        <end position="212"/>
    </location>
</feature>
<dbReference type="GO" id="GO:0042597">
    <property type="term" value="C:periplasmic space"/>
    <property type="evidence" value="ECO:0007669"/>
    <property type="project" value="UniProtKB-SubCell"/>
</dbReference>
<evidence type="ECO:0000256" key="2">
    <source>
        <dbReference type="ARBA" id="ARBA00022448"/>
    </source>
</evidence>
<dbReference type="PIRSF" id="PIRSF000005">
    <property type="entry name" value="Cytochrome_c4"/>
    <property type="match status" value="1"/>
</dbReference>
<feature type="signal peptide" evidence="10">
    <location>
        <begin position="1"/>
        <end position="23"/>
    </location>
</feature>
<dbReference type="InterPro" id="IPR009056">
    <property type="entry name" value="Cyt_c-like_dom"/>
</dbReference>
<keyword evidence="5" id="KW-0574">Periplasm</keyword>
<dbReference type="AlphaFoldDB" id="A0A1M2UWT1"/>
<dbReference type="PANTHER" id="PTHR33751">
    <property type="entry name" value="CBB3-TYPE CYTOCHROME C OXIDASE SUBUNIT FIXP"/>
    <property type="match status" value="1"/>
</dbReference>
<dbReference type="PANTHER" id="PTHR33751:SF9">
    <property type="entry name" value="CYTOCHROME C4"/>
    <property type="match status" value="1"/>
</dbReference>
<keyword evidence="10" id="KW-0732">Signal</keyword>
<evidence type="ECO:0000256" key="1">
    <source>
        <dbReference type="ARBA" id="ARBA00004418"/>
    </source>
</evidence>
<evidence type="ECO:0000256" key="9">
    <source>
        <dbReference type="PIRSR" id="PIRSR000005-2"/>
    </source>
</evidence>
<comment type="PTM">
    <text evidence="8">Binds 2 heme c groups covalently per subunit.</text>
</comment>
<dbReference type="InterPro" id="IPR050597">
    <property type="entry name" value="Cytochrome_c_Oxidase_Subunit"/>
</dbReference>
<feature type="domain" description="Cytochrome c" evidence="11">
    <location>
        <begin position="38"/>
        <end position="123"/>
    </location>
</feature>
<dbReference type="RefSeq" id="WP_072676763.1">
    <property type="nucleotide sequence ID" value="NZ_MPKY01000001.1"/>
</dbReference>
<dbReference type="GO" id="GO:0005506">
    <property type="term" value="F:iron ion binding"/>
    <property type="evidence" value="ECO:0007669"/>
    <property type="project" value="InterPro"/>
</dbReference>
<dbReference type="OrthoDB" id="9773456at2"/>
<feature type="binding site" description="axial binding residue" evidence="9">
    <location>
        <position position="100"/>
    </location>
    <ligand>
        <name>heme c</name>
        <dbReference type="ChEBI" id="CHEBI:61717"/>
        <label>1</label>
    </ligand>
    <ligandPart>
        <name>Fe</name>
        <dbReference type="ChEBI" id="CHEBI:18248"/>
    </ligandPart>
</feature>
<evidence type="ECO:0000256" key="5">
    <source>
        <dbReference type="ARBA" id="ARBA00022764"/>
    </source>
</evidence>
<sequence>MQNRSTQFLLFIAVLVLTPCAGATSIYSALAQLEEIVADDERRQTSYAAGEERIRFCGYCHGRDGNSKRDYIPNLAGQHPLYLFEQFEKFGSGAREDYVMSQLAKTLTVEERINIAVYYSEQKAQPRPGADPRLAGKGGQFYDQRCAACHGKTAEGFRDMPRLAGQPAEYVTLALKRFQGMDPAKHTSPMIGISAVLSETDIQALAAYLQGL</sequence>
<evidence type="ECO:0000256" key="7">
    <source>
        <dbReference type="ARBA" id="ARBA00023004"/>
    </source>
</evidence>
<evidence type="ECO:0000256" key="3">
    <source>
        <dbReference type="ARBA" id="ARBA00022617"/>
    </source>
</evidence>
<dbReference type="Pfam" id="PF00034">
    <property type="entry name" value="Cytochrom_C"/>
    <property type="match status" value="1"/>
</dbReference>